<feature type="domain" description="F-box" evidence="1">
    <location>
        <begin position="19"/>
        <end position="58"/>
    </location>
</feature>
<dbReference type="Proteomes" id="UP000265566">
    <property type="component" value="Chromosome 7"/>
</dbReference>
<dbReference type="Gramene" id="rna41392">
    <property type="protein sequence ID" value="RHN46857.1"/>
    <property type="gene ID" value="gene41392"/>
</dbReference>
<dbReference type="SUPFAM" id="SSF81383">
    <property type="entry name" value="F-box domain"/>
    <property type="match status" value="1"/>
</dbReference>
<dbReference type="KEGG" id="mtr:11436454"/>
<reference evidence="2" key="1">
    <citation type="submission" date="2005-05" db="EMBL/GenBank/DDBJ databases">
        <authorList>
            <person name="Town C.D."/>
        </authorList>
    </citation>
    <scope>NUCLEOTIDE SEQUENCE</scope>
</reference>
<evidence type="ECO:0000313" key="2">
    <source>
        <dbReference type="EMBL" id="ABN08827.1"/>
    </source>
</evidence>
<reference evidence="4" key="3">
    <citation type="journal article" date="2018" name="Nat. Plants">
        <title>Whole-genome landscape of Medicago truncatula symbiotic genes.</title>
        <authorList>
            <person name="Pecrix Y."/>
            <person name="Staton S.E."/>
            <person name="Sallet E."/>
            <person name="Lelandais-Briere C."/>
            <person name="Moreau S."/>
            <person name="Carrere S."/>
            <person name="Blein T."/>
            <person name="Jardinaud M.F."/>
            <person name="Latrasse D."/>
            <person name="Zouine M."/>
            <person name="Zahm M."/>
            <person name="Kreplak J."/>
            <person name="Mayjonade B."/>
            <person name="Satge C."/>
            <person name="Perez M."/>
            <person name="Cauet S."/>
            <person name="Marande W."/>
            <person name="Chantry-Darmon C."/>
            <person name="Lopez-Roques C."/>
            <person name="Bouchez O."/>
            <person name="Berard A."/>
            <person name="Debelle F."/>
            <person name="Munos S."/>
            <person name="Bendahmane A."/>
            <person name="Berges H."/>
            <person name="Niebel A."/>
            <person name="Buitink J."/>
            <person name="Frugier F."/>
            <person name="Benhamed M."/>
            <person name="Crespi M."/>
            <person name="Gouzy J."/>
            <person name="Gamas P."/>
        </authorList>
    </citation>
    <scope>NUCLEOTIDE SEQUENCE [LARGE SCALE GENOMIC DNA]</scope>
    <source>
        <strain evidence="4">cv. Jemalong A17</strain>
    </source>
</reference>
<dbReference type="InterPro" id="IPR055336">
    <property type="entry name" value="At4g00755-like"/>
</dbReference>
<sequence>MSMMDHSNDFLSLIDIDTSLKIFKCLDDPADLVRVCCVSRSWRHFVVTNGLSKQLCLRMFPQLSRVASVVELNQNGVNGQTDVGSSQSISPALQKDHRVYSYFANSCLSPVAVDCIAKAIGASSTDNFPQESIDHTLDERDNVAGRFSYWSSSGQSNPNVPETLTYHLTSQICVITEINIQPFQAHFQMGSPIYSAKSVRFKMGHLKASLDDLAGETIPKKRDNLADESEKYVWTYTSPEFPMAQENRLQKFTLPEPVLCIGGILQIELLERVQRQEMDGLLYICVAHVQALGIQLSPAFTVDVLGPSGMFVLKRNHRPNCQPTVTSENESEAIITDRHFRQIVTILRAQVMGVEAMDGWDEDEYEIDDDFDEDNPL</sequence>
<dbReference type="AlphaFoldDB" id="A2Q5C7"/>
<organism evidence="2">
    <name type="scientific">Medicago truncatula</name>
    <name type="common">Barrel medic</name>
    <name type="synonym">Medicago tribuloides</name>
    <dbReference type="NCBI Taxonomy" id="3880"/>
    <lineage>
        <taxon>Eukaryota</taxon>
        <taxon>Viridiplantae</taxon>
        <taxon>Streptophyta</taxon>
        <taxon>Embryophyta</taxon>
        <taxon>Tracheophyta</taxon>
        <taxon>Spermatophyta</taxon>
        <taxon>Magnoliopsida</taxon>
        <taxon>eudicotyledons</taxon>
        <taxon>Gunneridae</taxon>
        <taxon>Pentapetalae</taxon>
        <taxon>rosids</taxon>
        <taxon>fabids</taxon>
        <taxon>Fabales</taxon>
        <taxon>Fabaceae</taxon>
        <taxon>Papilionoideae</taxon>
        <taxon>50 kb inversion clade</taxon>
        <taxon>NPAAA clade</taxon>
        <taxon>Hologalegina</taxon>
        <taxon>IRL clade</taxon>
        <taxon>Trifolieae</taxon>
        <taxon>Medicago</taxon>
    </lineage>
</organism>
<dbReference type="PANTHER" id="PTHR39741">
    <property type="entry name" value="F-BOX DOMAIN CONTAINING PROTEIN, EXPRESSED"/>
    <property type="match status" value="1"/>
</dbReference>
<reference evidence="3" key="4">
    <citation type="journal article" date="2018" name="Nat. Plants">
        <title>Whole-genome landscape of Medicago truncatula symbiotic genes.</title>
        <authorList>
            <person name="Pecrix Y."/>
            <person name="Gamas P."/>
            <person name="Carrere S."/>
        </authorList>
    </citation>
    <scope>NUCLEOTIDE SEQUENCE</scope>
    <source>
        <tissue evidence="3">Leaves</tissue>
    </source>
</reference>
<dbReference type="EMBL" id="AC160924">
    <property type="protein sequence ID" value="ABN08827.1"/>
    <property type="molecule type" value="Genomic_DNA"/>
</dbReference>
<protein>
    <submittedName>
        <fullName evidence="2">Cyclin-like F-box</fullName>
    </submittedName>
    <submittedName>
        <fullName evidence="3">Putative F-box domain-containing protein</fullName>
    </submittedName>
</protein>
<accession>A2Q5C7</accession>
<dbReference type="InterPro" id="IPR036047">
    <property type="entry name" value="F-box-like_dom_sf"/>
</dbReference>
<keyword evidence="2" id="KW-0195">Cyclin</keyword>
<proteinExistence type="predicted"/>
<evidence type="ECO:0000313" key="3">
    <source>
        <dbReference type="EMBL" id="RHN46857.1"/>
    </source>
</evidence>
<evidence type="ECO:0000313" key="4">
    <source>
        <dbReference type="Proteomes" id="UP000265566"/>
    </source>
</evidence>
<dbReference type="Gene3D" id="1.20.1280.50">
    <property type="match status" value="1"/>
</dbReference>
<dbReference type="InterPro" id="IPR001810">
    <property type="entry name" value="F-box_dom"/>
</dbReference>
<evidence type="ECO:0000259" key="1">
    <source>
        <dbReference type="Pfam" id="PF12937"/>
    </source>
</evidence>
<gene>
    <name evidence="2" type="ORF">MtrDRAFT_AC160924g17v1</name>
    <name evidence="3" type="ORF">MtrunA17_Chr7g0246711</name>
</gene>
<dbReference type="ExpressionAtlas" id="A2Q5C7">
    <property type="expression patterns" value="differential"/>
</dbReference>
<name>A2Q5C7_MEDTR</name>
<dbReference type="PANTHER" id="PTHR39741:SF14">
    <property type="entry name" value="F-BOX DOMAIN-CONTAINING PROTEIN"/>
    <property type="match status" value="1"/>
</dbReference>
<reference evidence="2" key="2">
    <citation type="submission" date="2007-03" db="EMBL/GenBank/DDBJ databases">
        <authorList>
            <consortium name="The International Medicago Genome Annotation Group"/>
        </authorList>
    </citation>
    <scope>NUCLEOTIDE SEQUENCE</scope>
</reference>
<dbReference type="OrthoDB" id="63379at2759"/>
<dbReference type="Pfam" id="PF12937">
    <property type="entry name" value="F-box-like"/>
    <property type="match status" value="1"/>
</dbReference>
<dbReference type="EMBL" id="PSQE01000007">
    <property type="protein sequence ID" value="RHN46857.1"/>
    <property type="molecule type" value="Genomic_DNA"/>
</dbReference>